<dbReference type="InterPro" id="IPR001810">
    <property type="entry name" value="F-box_dom"/>
</dbReference>
<feature type="domain" description="F-box" evidence="1">
    <location>
        <begin position="12"/>
        <end position="52"/>
    </location>
</feature>
<proteinExistence type="predicted"/>
<dbReference type="InterPro" id="IPR036047">
    <property type="entry name" value="F-box-like_dom_sf"/>
</dbReference>
<dbReference type="CDD" id="cd09917">
    <property type="entry name" value="F-box_SF"/>
    <property type="match status" value="1"/>
</dbReference>
<dbReference type="Gene3D" id="1.20.1280.50">
    <property type="match status" value="1"/>
</dbReference>
<dbReference type="Proteomes" id="UP001642540">
    <property type="component" value="Unassembled WGS sequence"/>
</dbReference>
<evidence type="ECO:0000259" key="1">
    <source>
        <dbReference type="SMART" id="SM00256"/>
    </source>
</evidence>
<evidence type="ECO:0000313" key="2">
    <source>
        <dbReference type="EMBL" id="CAL8140238.1"/>
    </source>
</evidence>
<gene>
    <name evidence="2" type="ORF">ODALV1_LOCUS28204</name>
</gene>
<name>A0ABP1S0B7_9HEXA</name>
<dbReference type="SMART" id="SM00256">
    <property type="entry name" value="FBOX"/>
    <property type="match status" value="1"/>
</dbReference>
<keyword evidence="3" id="KW-1185">Reference proteome</keyword>
<evidence type="ECO:0000313" key="3">
    <source>
        <dbReference type="Proteomes" id="UP001642540"/>
    </source>
</evidence>
<comment type="caution">
    <text evidence="2">The sequence shown here is derived from an EMBL/GenBank/DDBJ whole genome shotgun (WGS) entry which is preliminary data.</text>
</comment>
<protein>
    <recommendedName>
        <fullName evidence="1">F-box domain-containing protein</fullName>
    </recommendedName>
</protein>
<dbReference type="SUPFAM" id="SSF81383">
    <property type="entry name" value="F-box domain"/>
    <property type="match status" value="1"/>
</dbReference>
<organism evidence="2 3">
    <name type="scientific">Orchesella dallaii</name>
    <dbReference type="NCBI Taxonomy" id="48710"/>
    <lineage>
        <taxon>Eukaryota</taxon>
        <taxon>Metazoa</taxon>
        <taxon>Ecdysozoa</taxon>
        <taxon>Arthropoda</taxon>
        <taxon>Hexapoda</taxon>
        <taxon>Collembola</taxon>
        <taxon>Entomobryomorpha</taxon>
        <taxon>Entomobryoidea</taxon>
        <taxon>Orchesellidae</taxon>
        <taxon>Orchesellinae</taxon>
        <taxon>Orchesella</taxon>
    </lineage>
</organism>
<reference evidence="2 3" key="1">
    <citation type="submission" date="2024-08" db="EMBL/GenBank/DDBJ databases">
        <authorList>
            <person name="Cucini C."/>
            <person name="Frati F."/>
        </authorList>
    </citation>
    <scope>NUCLEOTIDE SEQUENCE [LARGE SCALE GENOMIC DNA]</scope>
</reference>
<dbReference type="Pfam" id="PF00646">
    <property type="entry name" value="F-box"/>
    <property type="match status" value="1"/>
</dbReference>
<sequence>MEFTSPKTTPILSPELWNHIFQFLTPKELLSVINTCLEWNELLQDKKKTFLLPLILPSIMQHVDVNTSLKFRKISKAAKLAVDETLQSFSNSDDDTPYGFHYEESSSQQHLRNVANKINSCYEFNLNEFGLFLAKVFPDLTAISSNTNPFIMGHIHYTDHFSTLSLRRNDHVVNTLPKFGHHVSSIKCYLTEYRRTILPFSPFVSNLRQVPNLKRLEMNLFWDCNPLAPTYSVLPWLPTIAYEFPPLPKLVLLKVNSVHGENDSTSSFVLEILKEYSQQLTAFTCSATLFTLPSLNLECLNTSFPNMKKFHLLATHLEISTALHKLSNVSWRLEKLRLEVIVSGLLDDLGDPADILSTINKFHQSLVHLELDYPLESTDNFESEAENGNSYREMSKLKILITNPSNLKLKLFRRFLQGSCLCLKEIHLPTNTGEFMIFREEGRWALENIRSVEKVVFWKKTYVRDELTNIKYTMHRRKEAKSSH</sequence>
<accession>A0ABP1S0B7</accession>
<dbReference type="EMBL" id="CAXLJM020000135">
    <property type="protein sequence ID" value="CAL8140238.1"/>
    <property type="molecule type" value="Genomic_DNA"/>
</dbReference>